<dbReference type="CDD" id="cd00067">
    <property type="entry name" value="GAL4"/>
    <property type="match status" value="1"/>
</dbReference>
<dbReference type="EMBL" id="JBFTWV010000062">
    <property type="protein sequence ID" value="KAL2793076.1"/>
    <property type="molecule type" value="Genomic_DNA"/>
</dbReference>
<feature type="compositionally biased region" description="Pro residues" evidence="6">
    <location>
        <begin position="11"/>
        <end position="26"/>
    </location>
</feature>
<keyword evidence="4" id="KW-0804">Transcription</keyword>
<evidence type="ECO:0000256" key="6">
    <source>
        <dbReference type="SAM" id="MobiDB-lite"/>
    </source>
</evidence>
<evidence type="ECO:0000256" key="1">
    <source>
        <dbReference type="ARBA" id="ARBA00022723"/>
    </source>
</evidence>
<dbReference type="InterPro" id="IPR007219">
    <property type="entry name" value="XnlR_reg_dom"/>
</dbReference>
<proteinExistence type="predicted"/>
<protein>
    <recommendedName>
        <fullName evidence="7">Zn(2)-C6 fungal-type domain-containing protein</fullName>
    </recommendedName>
</protein>
<feature type="region of interest" description="Disordered" evidence="6">
    <location>
        <begin position="1"/>
        <end position="32"/>
    </location>
</feature>
<feature type="compositionally biased region" description="Low complexity" evidence="6">
    <location>
        <begin position="1"/>
        <end position="10"/>
    </location>
</feature>
<dbReference type="Gene3D" id="4.10.240.10">
    <property type="entry name" value="Zn(2)-C6 fungal-type DNA-binding domain"/>
    <property type="match status" value="1"/>
</dbReference>
<dbReference type="PANTHER" id="PTHR47256">
    <property type="entry name" value="ZN(II)2CYS6 TRANSCRIPTION FACTOR (EUROFUNG)-RELATED"/>
    <property type="match status" value="1"/>
</dbReference>
<evidence type="ECO:0000256" key="4">
    <source>
        <dbReference type="ARBA" id="ARBA00023163"/>
    </source>
</evidence>
<dbReference type="InterPro" id="IPR036864">
    <property type="entry name" value="Zn2-C6_fun-type_DNA-bd_sf"/>
</dbReference>
<evidence type="ECO:0000256" key="3">
    <source>
        <dbReference type="ARBA" id="ARBA00023125"/>
    </source>
</evidence>
<accession>A0ABR4G215</accession>
<name>A0ABR4G215_9EURO</name>
<keyword evidence="9" id="KW-1185">Reference proteome</keyword>
<evidence type="ECO:0000256" key="2">
    <source>
        <dbReference type="ARBA" id="ARBA00023015"/>
    </source>
</evidence>
<comment type="caution">
    <text evidence="8">The sequence shown here is derived from an EMBL/GenBank/DDBJ whole genome shotgun (WGS) entry which is preliminary data.</text>
</comment>
<dbReference type="Pfam" id="PF00172">
    <property type="entry name" value="Zn_clus"/>
    <property type="match status" value="1"/>
</dbReference>
<evidence type="ECO:0000313" key="9">
    <source>
        <dbReference type="Proteomes" id="UP001610563"/>
    </source>
</evidence>
<sequence length="604" mass="67809">MPSGAQRPLAPVAPAPPAGDGPPHNGPPLTRKRKATHACVSCRSLRAKCDGHPCSNCLRRNVECVLDPESDQRRKIPLKREVRELEEDQALFIRLVRTLRHRHPDVEGLLDYISTQQPSLAEIKLYMDRHLSRQLEQTPELLEAYNELGQAQVPIPRSSNRALEIARLCDIPRFTGRAQPWTTVTDDDQFVSHLVSLFFTWHTPFFNYINRDLFLRDLLSGDKDSVFCSPLLVNAVLAEACQYSDYPEAYSVPGDVATKGQHFWQEAKQLLDAEEEGELSLTTVQAISILYSVASIMGKDRLGWLYVVRASKALPILRSLQQKGALPPAVTSESVDQLESAFFSASIFSCLAMHKPPEMEIPTCARLPEHQHKDTWFPYPKALDPVPSLHTPCGRPPVADIEDTVNKADESLQRWVENLPDCLQHNEDSLPEVLSLHLQYHAIMMTAFAFLKTPDPAGGKDPQITPRSTTARQKCISGAHAASRLITTLKTRWATDVHNYCDLQFICVALFMLSDDLSHKPSHDAFLVLATAALPLSSRSLVLKGIFRQVQVTTMQANPGSLSAPITRVFKRFKRRLWRPEDRRHFSSAYPNFAAASTTTYKPF</sequence>
<dbReference type="SUPFAM" id="SSF57701">
    <property type="entry name" value="Zn2/Cys6 DNA-binding domain"/>
    <property type="match status" value="1"/>
</dbReference>
<dbReference type="InterPro" id="IPR001138">
    <property type="entry name" value="Zn2Cys6_DnaBD"/>
</dbReference>
<reference evidence="8 9" key="1">
    <citation type="submission" date="2024-07" db="EMBL/GenBank/DDBJ databases">
        <title>Section-level genome sequencing and comparative genomics of Aspergillus sections Usti and Cavernicolus.</title>
        <authorList>
            <consortium name="Lawrence Berkeley National Laboratory"/>
            <person name="Nybo J.L."/>
            <person name="Vesth T.C."/>
            <person name="Theobald S."/>
            <person name="Frisvad J.C."/>
            <person name="Larsen T.O."/>
            <person name="Kjaerboelling I."/>
            <person name="Rothschild-Mancinelli K."/>
            <person name="Lyhne E.K."/>
            <person name="Kogle M.E."/>
            <person name="Barry K."/>
            <person name="Clum A."/>
            <person name="Na H."/>
            <person name="Ledsgaard L."/>
            <person name="Lin J."/>
            <person name="Lipzen A."/>
            <person name="Kuo A."/>
            <person name="Riley R."/>
            <person name="Mondo S."/>
            <person name="Labutti K."/>
            <person name="Haridas S."/>
            <person name="Pangalinan J."/>
            <person name="Salamov A.A."/>
            <person name="Simmons B.A."/>
            <person name="Magnuson J.K."/>
            <person name="Chen J."/>
            <person name="Drula E."/>
            <person name="Henrissat B."/>
            <person name="Wiebenga A."/>
            <person name="Lubbers R.J."/>
            <person name="Gomes A.C."/>
            <person name="Makela M.R."/>
            <person name="Stajich J."/>
            <person name="Grigoriev I.V."/>
            <person name="Mortensen U.H."/>
            <person name="De Vries R.P."/>
            <person name="Baker S.E."/>
            <person name="Andersen M.R."/>
        </authorList>
    </citation>
    <scope>NUCLEOTIDE SEQUENCE [LARGE SCALE GENOMIC DNA]</scope>
    <source>
        <strain evidence="8 9">CBS 209.92</strain>
    </source>
</reference>
<keyword evidence="3" id="KW-0238">DNA-binding</keyword>
<evidence type="ECO:0000256" key="5">
    <source>
        <dbReference type="ARBA" id="ARBA00023242"/>
    </source>
</evidence>
<feature type="domain" description="Zn(2)-C6 fungal-type" evidence="7">
    <location>
        <begin position="38"/>
        <end position="66"/>
    </location>
</feature>
<evidence type="ECO:0000259" key="7">
    <source>
        <dbReference type="PROSITE" id="PS50048"/>
    </source>
</evidence>
<keyword evidence="1" id="KW-0479">Metal-binding</keyword>
<dbReference type="Pfam" id="PF04082">
    <property type="entry name" value="Fungal_trans"/>
    <property type="match status" value="1"/>
</dbReference>
<dbReference type="CDD" id="cd12148">
    <property type="entry name" value="fungal_TF_MHR"/>
    <property type="match status" value="1"/>
</dbReference>
<keyword evidence="5" id="KW-0539">Nucleus</keyword>
<keyword evidence="2" id="KW-0805">Transcription regulation</keyword>
<gene>
    <name evidence="8" type="ORF">BJX66DRAFT_326263</name>
</gene>
<dbReference type="InterPro" id="IPR053187">
    <property type="entry name" value="Notoamide_regulator"/>
</dbReference>
<dbReference type="PROSITE" id="PS50048">
    <property type="entry name" value="ZN2_CY6_FUNGAL_2"/>
    <property type="match status" value="1"/>
</dbReference>
<dbReference type="PANTHER" id="PTHR47256:SF1">
    <property type="entry name" value="ZN(II)2CYS6 TRANSCRIPTION FACTOR (EUROFUNG)"/>
    <property type="match status" value="1"/>
</dbReference>
<dbReference type="SMART" id="SM00066">
    <property type="entry name" value="GAL4"/>
    <property type="match status" value="1"/>
</dbReference>
<organism evidence="8 9">
    <name type="scientific">Aspergillus keveii</name>
    <dbReference type="NCBI Taxonomy" id="714993"/>
    <lineage>
        <taxon>Eukaryota</taxon>
        <taxon>Fungi</taxon>
        <taxon>Dikarya</taxon>
        <taxon>Ascomycota</taxon>
        <taxon>Pezizomycotina</taxon>
        <taxon>Eurotiomycetes</taxon>
        <taxon>Eurotiomycetidae</taxon>
        <taxon>Eurotiales</taxon>
        <taxon>Aspergillaceae</taxon>
        <taxon>Aspergillus</taxon>
        <taxon>Aspergillus subgen. Nidulantes</taxon>
    </lineage>
</organism>
<dbReference type="Proteomes" id="UP001610563">
    <property type="component" value="Unassembled WGS sequence"/>
</dbReference>
<evidence type="ECO:0000313" key="8">
    <source>
        <dbReference type="EMBL" id="KAL2793076.1"/>
    </source>
</evidence>